<name>A0ABV9YGU2_9PSEU</name>
<protein>
    <submittedName>
        <fullName evidence="2">Uncharacterized protein</fullName>
    </submittedName>
</protein>
<reference evidence="3" key="1">
    <citation type="journal article" date="2019" name="Int. J. Syst. Evol. Microbiol.">
        <title>The Global Catalogue of Microorganisms (GCM) 10K type strain sequencing project: providing services to taxonomists for standard genome sequencing and annotation.</title>
        <authorList>
            <consortium name="The Broad Institute Genomics Platform"/>
            <consortium name="The Broad Institute Genome Sequencing Center for Infectious Disease"/>
            <person name="Wu L."/>
            <person name="Ma J."/>
        </authorList>
    </citation>
    <scope>NUCLEOTIDE SEQUENCE [LARGE SCALE GENOMIC DNA]</scope>
    <source>
        <strain evidence="3">CGMCC 4.7093</strain>
    </source>
</reference>
<dbReference type="EMBL" id="JBHSIV010000004">
    <property type="protein sequence ID" value="MFC5061549.1"/>
    <property type="molecule type" value="Genomic_DNA"/>
</dbReference>
<accession>A0ABV9YGU2</accession>
<gene>
    <name evidence="2" type="ORF">ACFPBZ_04980</name>
</gene>
<comment type="caution">
    <text evidence="2">The sequence shown here is derived from an EMBL/GenBank/DDBJ whole genome shotgun (WGS) entry which is preliminary data.</text>
</comment>
<proteinExistence type="predicted"/>
<dbReference type="Proteomes" id="UP001595947">
    <property type="component" value="Unassembled WGS sequence"/>
</dbReference>
<organism evidence="2 3">
    <name type="scientific">Actinomycetospora atypica</name>
    <dbReference type="NCBI Taxonomy" id="1290095"/>
    <lineage>
        <taxon>Bacteria</taxon>
        <taxon>Bacillati</taxon>
        <taxon>Actinomycetota</taxon>
        <taxon>Actinomycetes</taxon>
        <taxon>Pseudonocardiales</taxon>
        <taxon>Pseudonocardiaceae</taxon>
        <taxon>Actinomycetospora</taxon>
    </lineage>
</organism>
<evidence type="ECO:0000313" key="3">
    <source>
        <dbReference type="Proteomes" id="UP001595947"/>
    </source>
</evidence>
<evidence type="ECO:0000256" key="1">
    <source>
        <dbReference type="SAM" id="MobiDB-lite"/>
    </source>
</evidence>
<dbReference type="RefSeq" id="WP_378034903.1">
    <property type="nucleotide sequence ID" value="NZ_JBHSIV010000004.1"/>
</dbReference>
<evidence type="ECO:0000313" key="2">
    <source>
        <dbReference type="EMBL" id="MFC5061549.1"/>
    </source>
</evidence>
<keyword evidence="3" id="KW-1185">Reference proteome</keyword>
<sequence>MRLPSGPAGVRAPATMPSALLPPAQANPEPAVTGSPEVDGRSGSSCVRASGPATRCADRSLRARLLVTDADRKSAFGWQSALRLGDVRAGRDTASIAWGSSERSRARMSRMGRRPRTVAETSPAQFGVPAGWSAAPTEALEHALSPDEGPVLAVGSSPGTVAATLHRAMRLMLGDVPLRRVPDPHTVDLPAVLARARREAPVVVLVLDAPPSLLEQLDAAVRALVGDGVRLVLGTRPAFLDAVLPRAVREDLAARAIRLPDDVGGPRTTEPPTLGARTTALVAAVAIGDRLGIDPPLGYGPLSAAPGLRLPRNTDSMPGPLLELVGVDAPDRALRRAEREAERAGLVRRERRRGRAHLVATAALADADVATSEKTAKWLSKELDDRERGRAGRVAFAHGEIDLAGGLLQGLEPDLIGPEVAERLGRAAEERAAQQSSRDHGPTVHRVLLGTALPWYRAGIAGDDPSVARRCRRAAGLIEFRVEQWEAVAADLGEVDDEVDLEVQDALGRALLALGRRPEARRRLALVATGDDDLAQRALETLAVDTSDGDDEEWIVRAAHQATRKKAFQWWLVLVSRRARAGQFEAALAAADEAATKLRAKDSPERREALALARAEVLRGRGDDDEAVRVLREVLDGGRAAILVVVTLLELYAARGDRGAVLRVDPTRWARRGAGSRGDELRGLLERLWSTRAEAAAKEGLRGIAERCRLAAEAAAPRRSFRTQVLHTAESDRLLRARVEEAARKASERAAVTVAARQHAVHVARAIALG</sequence>
<feature type="region of interest" description="Disordered" evidence="1">
    <location>
        <begin position="1"/>
        <end position="51"/>
    </location>
</feature>